<evidence type="ECO:0000256" key="5">
    <source>
        <dbReference type="SAM" id="Phobius"/>
    </source>
</evidence>
<feature type="transmembrane region" description="Helical" evidence="5">
    <location>
        <begin position="83"/>
        <end position="103"/>
    </location>
</feature>
<gene>
    <name evidence="6" type="ORF">ANCDUO_10469</name>
</gene>
<dbReference type="OrthoDB" id="5832279at2759"/>
<feature type="transmembrane region" description="Helical" evidence="5">
    <location>
        <begin position="115"/>
        <end position="133"/>
    </location>
</feature>
<feature type="transmembrane region" description="Helical" evidence="5">
    <location>
        <begin position="228"/>
        <end position="248"/>
    </location>
</feature>
<protein>
    <submittedName>
        <fullName evidence="6">Uncharacterized protein</fullName>
    </submittedName>
</protein>
<sequence>MADGVRVAAVVKLMESLMVLPDKNCTERMDTPSAKEFLTNLEPFQVVLLVIASVFTLIVYVLALVHWYYVYSFVSIETRRNKLYWLVTLFPVSTGCCLIGMLAPRTSLIMTALGILYYLMCLFVIVSLCRHLFGGRSSFSNSLQFESRPIDFRSPPFCCLLPFLPTAESSEKNIRRLEWLVLQAPVVRAVIIVSDIIAVAEMREEAKLEEVKQESIISMLRFLRYSDIFSVGSLLLAIFGVHTLARVTSNKLSEYCFMTVFRFVDVSLLFFSAQQPMIFQNILLRFDLIKCGPLLTAQENATCEFSFHHSLTEEAVGMVHPSNKSGCWVHSNYTWRATSHVMSSSFHVLLFHPSLVCNFVTICEMFVLCLLATILLAPRRNAMFDSYRLLKTPSSLRDTEESDLGDHEIGIEFSSNDHA</sequence>
<evidence type="ECO:0000256" key="3">
    <source>
        <dbReference type="ARBA" id="ARBA00022989"/>
    </source>
</evidence>
<evidence type="ECO:0000256" key="2">
    <source>
        <dbReference type="ARBA" id="ARBA00022692"/>
    </source>
</evidence>
<feature type="transmembrane region" description="Helical" evidence="5">
    <location>
        <begin position="350"/>
        <end position="377"/>
    </location>
</feature>
<name>A0A0C2CR78_9BILA</name>
<keyword evidence="2 5" id="KW-0812">Transmembrane</keyword>
<evidence type="ECO:0000313" key="6">
    <source>
        <dbReference type="EMBL" id="KIH59303.1"/>
    </source>
</evidence>
<accession>A0A0C2CR78</accession>
<dbReference type="SMART" id="SM01417">
    <property type="entry name" value="Solute_trans_a"/>
    <property type="match status" value="1"/>
</dbReference>
<organism evidence="6 7">
    <name type="scientific">Ancylostoma duodenale</name>
    <dbReference type="NCBI Taxonomy" id="51022"/>
    <lineage>
        <taxon>Eukaryota</taxon>
        <taxon>Metazoa</taxon>
        <taxon>Ecdysozoa</taxon>
        <taxon>Nematoda</taxon>
        <taxon>Chromadorea</taxon>
        <taxon>Rhabditida</taxon>
        <taxon>Rhabditina</taxon>
        <taxon>Rhabditomorpha</taxon>
        <taxon>Strongyloidea</taxon>
        <taxon>Ancylostomatidae</taxon>
        <taxon>Ancylostomatinae</taxon>
        <taxon>Ancylostoma</taxon>
    </lineage>
</organism>
<comment type="subcellular location">
    <subcellularLocation>
        <location evidence="1">Membrane</location>
        <topology evidence="1">Multi-pass membrane protein</topology>
    </subcellularLocation>
</comment>
<dbReference type="GO" id="GO:0016020">
    <property type="term" value="C:membrane"/>
    <property type="evidence" value="ECO:0007669"/>
    <property type="project" value="UniProtKB-SubCell"/>
</dbReference>
<dbReference type="PANTHER" id="PTHR23423">
    <property type="entry name" value="ORGANIC SOLUTE TRANSPORTER-RELATED"/>
    <property type="match status" value="1"/>
</dbReference>
<keyword evidence="3 5" id="KW-1133">Transmembrane helix</keyword>
<feature type="transmembrane region" description="Helical" evidence="5">
    <location>
        <begin position="46"/>
        <end position="71"/>
    </location>
</feature>
<dbReference type="AlphaFoldDB" id="A0A0C2CR78"/>
<evidence type="ECO:0000256" key="1">
    <source>
        <dbReference type="ARBA" id="ARBA00004141"/>
    </source>
</evidence>
<evidence type="ECO:0000313" key="7">
    <source>
        <dbReference type="Proteomes" id="UP000054047"/>
    </source>
</evidence>
<reference evidence="6 7" key="1">
    <citation type="submission" date="2013-12" db="EMBL/GenBank/DDBJ databases">
        <title>Draft genome of the parsitic nematode Ancylostoma duodenale.</title>
        <authorList>
            <person name="Mitreva M."/>
        </authorList>
    </citation>
    <scope>NUCLEOTIDE SEQUENCE [LARGE SCALE GENOMIC DNA]</scope>
    <source>
        <strain evidence="6 7">Zhejiang</strain>
    </source>
</reference>
<dbReference type="Proteomes" id="UP000054047">
    <property type="component" value="Unassembled WGS sequence"/>
</dbReference>
<dbReference type="EMBL" id="KN732116">
    <property type="protein sequence ID" value="KIH59303.1"/>
    <property type="molecule type" value="Genomic_DNA"/>
</dbReference>
<keyword evidence="7" id="KW-1185">Reference proteome</keyword>
<keyword evidence="4 5" id="KW-0472">Membrane</keyword>
<evidence type="ECO:0000256" key="4">
    <source>
        <dbReference type="ARBA" id="ARBA00023136"/>
    </source>
</evidence>
<dbReference type="InterPro" id="IPR005178">
    <property type="entry name" value="Ostalpha/TMEM184C"/>
</dbReference>
<proteinExistence type="predicted"/>
<dbReference type="Pfam" id="PF03619">
    <property type="entry name" value="Solute_trans_a"/>
    <property type="match status" value="1"/>
</dbReference>